<gene>
    <name evidence="14" type="ORF">D2962_04390</name>
</gene>
<dbReference type="CDD" id="cd12912">
    <property type="entry name" value="PDC2_MCP_like"/>
    <property type="match status" value="1"/>
</dbReference>
<evidence type="ECO:0000256" key="3">
    <source>
        <dbReference type="ARBA" id="ARBA00022500"/>
    </source>
</evidence>
<dbReference type="InterPro" id="IPR029151">
    <property type="entry name" value="Sensor-like_sf"/>
</dbReference>
<dbReference type="SUPFAM" id="SSF103190">
    <property type="entry name" value="Sensory domain-like"/>
    <property type="match status" value="1"/>
</dbReference>
<dbReference type="Gene3D" id="3.30.450.20">
    <property type="entry name" value="PAS domain"/>
    <property type="match status" value="2"/>
</dbReference>
<dbReference type="Pfam" id="PF00015">
    <property type="entry name" value="MCPsignal"/>
    <property type="match status" value="1"/>
</dbReference>
<evidence type="ECO:0000256" key="2">
    <source>
        <dbReference type="ARBA" id="ARBA00022475"/>
    </source>
</evidence>
<keyword evidence="3" id="KW-0145">Chemotaxis</keyword>
<keyword evidence="15" id="KW-1185">Reference proteome</keyword>
<evidence type="ECO:0000256" key="9">
    <source>
        <dbReference type="PROSITE-ProRule" id="PRU00284"/>
    </source>
</evidence>
<dbReference type="InterPro" id="IPR004089">
    <property type="entry name" value="MCPsignal_dom"/>
</dbReference>
<feature type="region of interest" description="Disordered" evidence="10">
    <location>
        <begin position="402"/>
        <end position="423"/>
    </location>
</feature>
<dbReference type="Pfam" id="PF00672">
    <property type="entry name" value="HAMP"/>
    <property type="match status" value="1"/>
</dbReference>
<dbReference type="Pfam" id="PF02743">
    <property type="entry name" value="dCache_1"/>
    <property type="match status" value="1"/>
</dbReference>
<organism evidence="14 15">
    <name type="scientific">Biomaibacter acetigenes</name>
    <dbReference type="NCBI Taxonomy" id="2316383"/>
    <lineage>
        <taxon>Bacteria</taxon>
        <taxon>Bacillati</taxon>
        <taxon>Bacillota</taxon>
        <taxon>Clostridia</taxon>
        <taxon>Thermosediminibacterales</taxon>
        <taxon>Tepidanaerobacteraceae</taxon>
        <taxon>Biomaibacter</taxon>
    </lineage>
</organism>
<keyword evidence="7 9" id="KW-0807">Transducer</keyword>
<dbReference type="CDD" id="cd06225">
    <property type="entry name" value="HAMP"/>
    <property type="match status" value="1"/>
</dbReference>
<dbReference type="SMART" id="SM00283">
    <property type="entry name" value="MA"/>
    <property type="match status" value="1"/>
</dbReference>
<dbReference type="Gene3D" id="1.10.8.500">
    <property type="entry name" value="HAMP domain in histidine kinase"/>
    <property type="match status" value="1"/>
</dbReference>
<evidence type="ECO:0000256" key="8">
    <source>
        <dbReference type="ARBA" id="ARBA00029447"/>
    </source>
</evidence>
<evidence type="ECO:0000313" key="14">
    <source>
        <dbReference type="EMBL" id="AYO32197.1"/>
    </source>
</evidence>
<evidence type="ECO:0000259" key="13">
    <source>
        <dbReference type="PROSITE" id="PS50885"/>
    </source>
</evidence>
<dbReference type="Gene3D" id="1.10.287.950">
    <property type="entry name" value="Methyl-accepting chemotaxis protein"/>
    <property type="match status" value="1"/>
</dbReference>
<dbReference type="GO" id="GO:0006935">
    <property type="term" value="P:chemotaxis"/>
    <property type="evidence" value="ECO:0007669"/>
    <property type="project" value="UniProtKB-KW"/>
</dbReference>
<evidence type="ECO:0000313" key="15">
    <source>
        <dbReference type="Proteomes" id="UP000280960"/>
    </source>
</evidence>
<feature type="transmembrane region" description="Helical" evidence="11">
    <location>
        <begin position="264"/>
        <end position="287"/>
    </location>
</feature>
<dbReference type="AlphaFoldDB" id="A0A3G2RBX2"/>
<keyword evidence="2" id="KW-1003">Cell membrane</keyword>
<evidence type="ECO:0000256" key="7">
    <source>
        <dbReference type="ARBA" id="ARBA00023224"/>
    </source>
</evidence>
<dbReference type="InterPro" id="IPR033479">
    <property type="entry name" value="dCache_1"/>
</dbReference>
<dbReference type="CDD" id="cd11386">
    <property type="entry name" value="MCP_signal"/>
    <property type="match status" value="1"/>
</dbReference>
<dbReference type="PROSITE" id="PS50111">
    <property type="entry name" value="CHEMOTAXIS_TRANSDUC_2"/>
    <property type="match status" value="1"/>
</dbReference>
<proteinExistence type="inferred from homology"/>
<comment type="similarity">
    <text evidence="8">Belongs to the methyl-accepting chemotaxis (MCP) protein family.</text>
</comment>
<dbReference type="SMART" id="SM00304">
    <property type="entry name" value="HAMP"/>
    <property type="match status" value="1"/>
</dbReference>
<evidence type="ECO:0000256" key="10">
    <source>
        <dbReference type="SAM" id="MobiDB-lite"/>
    </source>
</evidence>
<dbReference type="PANTHER" id="PTHR32089">
    <property type="entry name" value="METHYL-ACCEPTING CHEMOTAXIS PROTEIN MCPB"/>
    <property type="match status" value="1"/>
</dbReference>
<evidence type="ECO:0000256" key="11">
    <source>
        <dbReference type="SAM" id="Phobius"/>
    </source>
</evidence>
<accession>A0A3G2RBX2</accession>
<dbReference type="GO" id="GO:0007165">
    <property type="term" value="P:signal transduction"/>
    <property type="evidence" value="ECO:0007669"/>
    <property type="project" value="UniProtKB-KW"/>
</dbReference>
<keyword evidence="6 11" id="KW-0472">Membrane</keyword>
<protein>
    <submittedName>
        <fullName evidence="14">Methyl-accepting chemotaxis protein</fullName>
    </submittedName>
</protein>
<evidence type="ECO:0000259" key="12">
    <source>
        <dbReference type="PROSITE" id="PS50111"/>
    </source>
</evidence>
<keyword evidence="4 11" id="KW-0812">Transmembrane</keyword>
<evidence type="ECO:0000256" key="1">
    <source>
        <dbReference type="ARBA" id="ARBA00004651"/>
    </source>
</evidence>
<reference evidence="14 15" key="1">
    <citation type="submission" date="2018-10" db="EMBL/GenBank/DDBJ databases">
        <authorList>
            <person name="Zhang X."/>
        </authorList>
    </citation>
    <scope>NUCLEOTIDE SEQUENCE [LARGE SCALE GENOMIC DNA]</scope>
    <source>
        <strain evidence="14 15">SK-G1</strain>
    </source>
</reference>
<feature type="domain" description="HAMP" evidence="13">
    <location>
        <begin position="284"/>
        <end position="336"/>
    </location>
</feature>
<evidence type="ECO:0000256" key="5">
    <source>
        <dbReference type="ARBA" id="ARBA00022989"/>
    </source>
</evidence>
<dbReference type="SUPFAM" id="SSF58104">
    <property type="entry name" value="Methyl-accepting chemotaxis protein (MCP) signaling domain"/>
    <property type="match status" value="1"/>
</dbReference>
<dbReference type="PROSITE" id="PS50885">
    <property type="entry name" value="HAMP"/>
    <property type="match status" value="1"/>
</dbReference>
<evidence type="ECO:0000256" key="6">
    <source>
        <dbReference type="ARBA" id="ARBA00023136"/>
    </source>
</evidence>
<dbReference type="KEGG" id="bacg:D2962_04390"/>
<comment type="subcellular location">
    <subcellularLocation>
        <location evidence="1">Cell membrane</location>
        <topology evidence="1">Multi-pass membrane protein</topology>
    </subcellularLocation>
</comment>
<sequence length="641" mass="69511">MALIPLVVMGVIINYLVKDSMMQEVREKASIIVDNLNDNIDLFIEQNKNLVTFLATTKVVRTMDQDQITPFLYDMTQQNPQILRIYVVDTRGKVFAVPFASFPDNYDVKSEPWYTGAMDAKGLYVTKVKVDQMSGNSIISISNTILSDTGQPVGVISADVSLVSLTRIVMNMKVGNEGYAYITDSDGYIIAHKDYKIVKSRENRSKYDFVKAALSGKSGFTTYEIGGAKRFVAYGRQKSIGWGIFVQQPVSEAFAHVNRVTGTIYITAIVIALLCLGMGLFIGNLIAKPISRMVKVSNSVASGNLMESINIKDSTEIGILASSFNSMVSSLKELVKEVIKAAENMSASAEELAAGAEQSNQSTQQVAGAIEQIAAGANEQARKLAEISSLVDKLVVSNGKVEENAHSTASSAEEMAQNAKESRQKIEIATEKMNTIKSTVDKTNAIMQELDSKVTEIGKISGIIRDIVDQTNLLALNASIEAARAGEHGRGFAVVADEVRKLAEQSGEAAKQIAEIVKLIQNSSRIAVNAMAESNKQVNEGQVLIKEINERIDGLMARIDAAALRSREISTELSSQYQNVEHIVEMVQSISSIAQETAAGTEEVSASSEEQTATMENIAASAQELAKLAENLTSLVNKFKV</sequence>
<dbReference type="CDD" id="cd18773">
    <property type="entry name" value="PDC1_HK_sensor"/>
    <property type="match status" value="1"/>
</dbReference>
<keyword evidence="5 11" id="KW-1133">Transmembrane helix</keyword>
<dbReference type="GO" id="GO:0005886">
    <property type="term" value="C:plasma membrane"/>
    <property type="evidence" value="ECO:0007669"/>
    <property type="project" value="UniProtKB-SubCell"/>
</dbReference>
<dbReference type="EMBL" id="CP033169">
    <property type="protein sequence ID" value="AYO32197.1"/>
    <property type="molecule type" value="Genomic_DNA"/>
</dbReference>
<feature type="domain" description="Methyl-accepting transducer" evidence="12">
    <location>
        <begin position="355"/>
        <end position="612"/>
    </location>
</feature>
<dbReference type="Proteomes" id="UP000280960">
    <property type="component" value="Chromosome"/>
</dbReference>
<name>A0A3G2RBX2_9FIRM</name>
<evidence type="ECO:0000256" key="4">
    <source>
        <dbReference type="ARBA" id="ARBA00022692"/>
    </source>
</evidence>
<dbReference type="InterPro" id="IPR003660">
    <property type="entry name" value="HAMP_dom"/>
</dbReference>
<dbReference type="PANTHER" id="PTHR32089:SF112">
    <property type="entry name" value="LYSOZYME-LIKE PROTEIN-RELATED"/>
    <property type="match status" value="1"/>
</dbReference>